<dbReference type="InterPro" id="IPR010372">
    <property type="entry name" value="DNA_pol3_delta_N"/>
</dbReference>
<dbReference type="SUPFAM" id="SSF52540">
    <property type="entry name" value="P-loop containing nucleoside triphosphate hydrolases"/>
    <property type="match status" value="1"/>
</dbReference>
<keyword evidence="4" id="KW-0239">DNA-directed DNA polymerase</keyword>
<name>A0A3D8IZI2_9HELI</name>
<dbReference type="Pfam" id="PF06144">
    <property type="entry name" value="DNA_pol3_delta"/>
    <property type="match status" value="1"/>
</dbReference>
<sequence length="343" mass="40060">MLMQKFMGELMTKKDLDQYLKTLIPQASLFYGEGEFWIGYYSKIIAPKLAQKEDTTIFYYDEYHFQQVYELLNQSSLFGDRLLAILKVEKKISKKEIQALLEALSRNPDNSLIIEFYKNEKKSAGEYSRDCKEMAGVFKAQRAIEVRFYEPSASECIGLLVQRANELGVQIHPRLLSILLDLQNGDIAIVLQELEKFTLYPREITEKDLMFLCSSLGGVESDDLLEALLKRKGFEVLKLYNRLEEEGIGEMELLARMENYFYRLFLVFVYMRAFGKFDAKEVLGYAPPSFIQNKLIQEAQSMREKQYQKIFQTLIEWREKIFSGKGKESNAIYALNKLQEILR</sequence>
<dbReference type="GO" id="GO:0006261">
    <property type="term" value="P:DNA-templated DNA replication"/>
    <property type="evidence" value="ECO:0007669"/>
    <property type="project" value="TreeGrafter"/>
</dbReference>
<dbReference type="Gene3D" id="3.40.50.300">
    <property type="entry name" value="P-loop containing nucleotide triphosphate hydrolases"/>
    <property type="match status" value="1"/>
</dbReference>
<comment type="caution">
    <text evidence="6">The sequence shown here is derived from an EMBL/GenBank/DDBJ whole genome shotgun (WGS) entry which is preliminary data.</text>
</comment>
<accession>A0A3D8IZI2</accession>
<reference evidence="6 7" key="1">
    <citation type="submission" date="2018-04" db="EMBL/GenBank/DDBJ databases">
        <title>Novel Campyloabacter and Helicobacter Species and Strains.</title>
        <authorList>
            <person name="Mannion A.J."/>
            <person name="Shen Z."/>
            <person name="Fox J.G."/>
        </authorList>
    </citation>
    <scope>NUCLEOTIDE SEQUENCE [LARGE SCALE GENOMIC DNA]</scope>
    <source>
        <strain evidence="6 7">ATCC 700242</strain>
    </source>
</reference>
<dbReference type="PANTHER" id="PTHR34388">
    <property type="entry name" value="DNA POLYMERASE III SUBUNIT DELTA"/>
    <property type="match status" value="1"/>
</dbReference>
<evidence type="ECO:0000256" key="3">
    <source>
        <dbReference type="ARBA" id="ARBA00022705"/>
    </source>
</evidence>
<dbReference type="InterPro" id="IPR027417">
    <property type="entry name" value="P-loop_NTPase"/>
</dbReference>
<dbReference type="NCBIfam" id="NF006302">
    <property type="entry name" value="PRK08487.1-5"/>
    <property type="match status" value="1"/>
</dbReference>
<keyword evidence="7" id="KW-1185">Reference proteome</keyword>
<dbReference type="NCBIfam" id="TIGR01128">
    <property type="entry name" value="holA"/>
    <property type="match status" value="1"/>
</dbReference>
<evidence type="ECO:0000259" key="5">
    <source>
        <dbReference type="Pfam" id="PF06144"/>
    </source>
</evidence>
<organism evidence="6 7">
    <name type="scientific">Helicobacter cholecystus</name>
    <dbReference type="NCBI Taxonomy" id="45498"/>
    <lineage>
        <taxon>Bacteria</taxon>
        <taxon>Pseudomonadati</taxon>
        <taxon>Campylobacterota</taxon>
        <taxon>Epsilonproteobacteria</taxon>
        <taxon>Campylobacterales</taxon>
        <taxon>Helicobacteraceae</taxon>
        <taxon>Helicobacter</taxon>
    </lineage>
</organism>
<dbReference type="Gene3D" id="1.20.272.10">
    <property type="match status" value="1"/>
</dbReference>
<keyword evidence="2" id="KW-0548">Nucleotidyltransferase</keyword>
<dbReference type="GO" id="GO:0003677">
    <property type="term" value="F:DNA binding"/>
    <property type="evidence" value="ECO:0007669"/>
    <property type="project" value="InterPro"/>
</dbReference>
<dbReference type="EMBL" id="NXLU01000001">
    <property type="protein sequence ID" value="RDU70024.1"/>
    <property type="molecule type" value="Genomic_DNA"/>
</dbReference>
<evidence type="ECO:0000256" key="2">
    <source>
        <dbReference type="ARBA" id="ARBA00022695"/>
    </source>
</evidence>
<evidence type="ECO:0000256" key="4">
    <source>
        <dbReference type="ARBA" id="ARBA00022932"/>
    </source>
</evidence>
<feature type="domain" description="DNA polymerase III delta N-terminal" evidence="5">
    <location>
        <begin position="30"/>
        <end position="125"/>
    </location>
</feature>
<dbReference type="GO" id="GO:0009360">
    <property type="term" value="C:DNA polymerase III complex"/>
    <property type="evidence" value="ECO:0007669"/>
    <property type="project" value="InterPro"/>
</dbReference>
<keyword evidence="3" id="KW-0235">DNA replication</keyword>
<keyword evidence="1" id="KW-0808">Transferase</keyword>
<evidence type="ECO:0000256" key="1">
    <source>
        <dbReference type="ARBA" id="ARBA00022679"/>
    </source>
</evidence>
<protein>
    <recommendedName>
        <fullName evidence="5">DNA polymerase III delta N-terminal domain-containing protein</fullName>
    </recommendedName>
</protein>
<dbReference type="GO" id="GO:0003887">
    <property type="term" value="F:DNA-directed DNA polymerase activity"/>
    <property type="evidence" value="ECO:0007669"/>
    <property type="project" value="UniProtKB-KW"/>
</dbReference>
<proteinExistence type="predicted"/>
<gene>
    <name evidence="6" type="ORF">CQA62_01010</name>
</gene>
<dbReference type="InterPro" id="IPR005790">
    <property type="entry name" value="DNA_polIII_delta"/>
</dbReference>
<evidence type="ECO:0000313" key="6">
    <source>
        <dbReference type="EMBL" id="RDU70024.1"/>
    </source>
</evidence>
<dbReference type="Proteomes" id="UP000257067">
    <property type="component" value="Unassembled WGS sequence"/>
</dbReference>
<evidence type="ECO:0000313" key="7">
    <source>
        <dbReference type="Proteomes" id="UP000257067"/>
    </source>
</evidence>
<dbReference type="AlphaFoldDB" id="A0A3D8IZI2"/>
<dbReference type="PANTHER" id="PTHR34388:SF1">
    <property type="entry name" value="DNA POLYMERASE III SUBUNIT DELTA"/>
    <property type="match status" value="1"/>
</dbReference>